<evidence type="ECO:0000313" key="2">
    <source>
        <dbReference type="EMBL" id="MDQ0514345.1"/>
    </source>
</evidence>
<feature type="transmembrane region" description="Helical" evidence="1">
    <location>
        <begin position="150"/>
        <end position="170"/>
    </location>
</feature>
<evidence type="ECO:0000313" key="3">
    <source>
        <dbReference type="Proteomes" id="UP001240643"/>
    </source>
</evidence>
<feature type="transmembrane region" description="Helical" evidence="1">
    <location>
        <begin position="102"/>
        <end position="120"/>
    </location>
</feature>
<keyword evidence="1" id="KW-0812">Transmembrane</keyword>
<evidence type="ECO:0000256" key="1">
    <source>
        <dbReference type="SAM" id="Phobius"/>
    </source>
</evidence>
<accession>A0ABU0M067</accession>
<keyword evidence="3" id="KW-1185">Reference proteome</keyword>
<feature type="transmembrane region" description="Helical" evidence="1">
    <location>
        <begin position="301"/>
        <end position="319"/>
    </location>
</feature>
<feature type="transmembrane region" description="Helical" evidence="1">
    <location>
        <begin position="213"/>
        <end position="236"/>
    </location>
</feature>
<feature type="transmembrane region" description="Helical" evidence="1">
    <location>
        <begin position="331"/>
        <end position="354"/>
    </location>
</feature>
<comment type="caution">
    <text evidence="2">The sequence shown here is derived from an EMBL/GenBank/DDBJ whole genome shotgun (WGS) entry which is preliminary data.</text>
</comment>
<gene>
    <name evidence="2" type="ORF">J2Z62_000783</name>
</gene>
<protein>
    <submittedName>
        <fullName evidence="2">Uncharacterized protein</fullName>
    </submittedName>
</protein>
<proteinExistence type="predicted"/>
<reference evidence="2" key="1">
    <citation type="submission" date="2023-07" db="EMBL/GenBank/DDBJ databases">
        <title>Genomic Encyclopedia of Type Strains, Phase IV (KMG-IV): sequencing the most valuable type-strain genomes for metagenomic binning, comparative biology and taxonomic classification.</title>
        <authorList>
            <person name="Goeker M."/>
        </authorList>
    </citation>
    <scope>NUCLEOTIDE SEQUENCE [LARGE SCALE GENOMIC DNA]</scope>
    <source>
        <strain evidence="2">DSM 21204</strain>
    </source>
</reference>
<sequence>MKKNKAKIFTGLAGINYCFFLLTLSFPIYLLIFFQAFFGAQKIASQPKPDSAPTITFDWKIRCKIWWSEHKQTIMNYQLLSTAMVGSFIISLVLILLDWDGFLVLCNLLIATWLVSYFGWQFYQTKKNQPAPPKIVLGGADQYKQKVLGLIYLLATFIISGICLILFFVLNQNKISTIDGISFYHNTSQLSFVHTAPVPEINDFNVFFQDLNLAYGAVGFNTTLFLVGILTAGLSWWIGISGLVWLFITQTYQPVIFLITYHLNNAWTWGALFAFFVGFGIATVLKWWLKNHINFFKNFQNNYRWITGLSSLIFNWILFGSTYFHHYAWTVAPLVLALICWVVFIVINSSVYYYRQQLKPIYSHWFFYE</sequence>
<feature type="transmembrane region" description="Helical" evidence="1">
    <location>
        <begin position="269"/>
        <end position="289"/>
    </location>
</feature>
<keyword evidence="1" id="KW-0472">Membrane</keyword>
<organism evidence="2 3">
    <name type="scientific">Mycoplasmoides fastidiosum</name>
    <dbReference type="NCBI Taxonomy" id="92758"/>
    <lineage>
        <taxon>Bacteria</taxon>
        <taxon>Bacillati</taxon>
        <taxon>Mycoplasmatota</taxon>
        <taxon>Mycoplasmoidales</taxon>
        <taxon>Mycoplasmoidaceae</taxon>
        <taxon>Mycoplasmoides</taxon>
    </lineage>
</organism>
<dbReference type="RefSeq" id="WP_256547778.1">
    <property type="nucleotide sequence ID" value="NZ_CP101809.1"/>
</dbReference>
<feature type="transmembrane region" description="Helical" evidence="1">
    <location>
        <begin position="12"/>
        <end position="38"/>
    </location>
</feature>
<dbReference type="Proteomes" id="UP001240643">
    <property type="component" value="Unassembled WGS sequence"/>
</dbReference>
<name>A0ABU0M067_9BACT</name>
<keyword evidence="1" id="KW-1133">Transmembrane helix</keyword>
<dbReference type="EMBL" id="JAUSWO010000001">
    <property type="protein sequence ID" value="MDQ0514345.1"/>
    <property type="molecule type" value="Genomic_DNA"/>
</dbReference>
<feature type="transmembrane region" description="Helical" evidence="1">
    <location>
        <begin position="74"/>
        <end position="96"/>
    </location>
</feature>